<dbReference type="GO" id="GO:0016491">
    <property type="term" value="F:oxidoreductase activity"/>
    <property type="evidence" value="ECO:0007669"/>
    <property type="project" value="InterPro"/>
</dbReference>
<gene>
    <name evidence="2" type="ORF">CJN711_LOCUS11040</name>
</gene>
<dbReference type="Proteomes" id="UP000663855">
    <property type="component" value="Unassembled WGS sequence"/>
</dbReference>
<name>A0A814V3J1_9BILA</name>
<reference evidence="2" key="1">
    <citation type="submission" date="2021-02" db="EMBL/GenBank/DDBJ databases">
        <authorList>
            <person name="Nowell W R."/>
        </authorList>
    </citation>
    <scope>NUCLEOTIDE SEQUENCE</scope>
</reference>
<feature type="domain" description="Plastocyanin-like" evidence="1">
    <location>
        <begin position="3"/>
        <end position="88"/>
    </location>
</feature>
<evidence type="ECO:0000259" key="1">
    <source>
        <dbReference type="Pfam" id="PF07731"/>
    </source>
</evidence>
<dbReference type="InterPro" id="IPR008972">
    <property type="entry name" value="Cupredoxin"/>
</dbReference>
<sequence>MINYDSQLHPWHLHGYSVEFTAIEKVPNLNSTECNQTQRGVRSFNYNTILQPLDSTPPVRSAGDSFTVPSESYVVFQFTVNNPGLWCYIVTWNGRFGQAWLLYFL</sequence>
<proteinExistence type="predicted"/>
<dbReference type="Gene3D" id="2.60.40.420">
    <property type="entry name" value="Cupredoxins - blue copper proteins"/>
    <property type="match status" value="1"/>
</dbReference>
<dbReference type="EMBL" id="CAJNOV010004613">
    <property type="protein sequence ID" value="CAF1181464.1"/>
    <property type="molecule type" value="Genomic_DNA"/>
</dbReference>
<protein>
    <recommendedName>
        <fullName evidence="1">Plastocyanin-like domain-containing protein</fullName>
    </recommendedName>
</protein>
<dbReference type="Pfam" id="PF07731">
    <property type="entry name" value="Cu-oxidase_2"/>
    <property type="match status" value="1"/>
</dbReference>
<dbReference type="SUPFAM" id="SSF49503">
    <property type="entry name" value="Cupredoxins"/>
    <property type="match status" value="1"/>
</dbReference>
<evidence type="ECO:0000313" key="2">
    <source>
        <dbReference type="EMBL" id="CAF1181464.1"/>
    </source>
</evidence>
<evidence type="ECO:0000313" key="3">
    <source>
        <dbReference type="Proteomes" id="UP000663855"/>
    </source>
</evidence>
<dbReference type="GO" id="GO:0005507">
    <property type="term" value="F:copper ion binding"/>
    <property type="evidence" value="ECO:0007669"/>
    <property type="project" value="InterPro"/>
</dbReference>
<organism evidence="2 3">
    <name type="scientific">Rotaria magnacalcarata</name>
    <dbReference type="NCBI Taxonomy" id="392030"/>
    <lineage>
        <taxon>Eukaryota</taxon>
        <taxon>Metazoa</taxon>
        <taxon>Spiralia</taxon>
        <taxon>Gnathifera</taxon>
        <taxon>Rotifera</taxon>
        <taxon>Eurotatoria</taxon>
        <taxon>Bdelloidea</taxon>
        <taxon>Philodinida</taxon>
        <taxon>Philodinidae</taxon>
        <taxon>Rotaria</taxon>
    </lineage>
</organism>
<comment type="caution">
    <text evidence="2">The sequence shown here is derived from an EMBL/GenBank/DDBJ whole genome shotgun (WGS) entry which is preliminary data.</text>
</comment>
<accession>A0A814V3J1</accession>
<dbReference type="InterPro" id="IPR011706">
    <property type="entry name" value="Cu-oxidase_C"/>
</dbReference>
<dbReference type="AlphaFoldDB" id="A0A814V3J1"/>